<comment type="caution">
    <text evidence="1">The sequence shown here is derived from an EMBL/GenBank/DDBJ whole genome shotgun (WGS) entry which is preliminary data.</text>
</comment>
<dbReference type="Proteomes" id="UP001549076">
    <property type="component" value="Unassembled WGS sequence"/>
</dbReference>
<dbReference type="RefSeq" id="WP_354199663.1">
    <property type="nucleotide sequence ID" value="NZ_JBEPML010000028.1"/>
</dbReference>
<dbReference type="SUPFAM" id="SSF53850">
    <property type="entry name" value="Periplasmic binding protein-like II"/>
    <property type="match status" value="1"/>
</dbReference>
<accession>A0ABV2N7I9</accession>
<dbReference type="GO" id="GO:0016740">
    <property type="term" value="F:transferase activity"/>
    <property type="evidence" value="ECO:0007669"/>
    <property type="project" value="UniProtKB-KW"/>
</dbReference>
<protein>
    <submittedName>
        <fullName evidence="1">DNA-binding transcriptional LysR family regulator</fullName>
    </submittedName>
</protein>
<sequence>MRTAGLGVLPCYLADGDPHLVCLGAPIDELSSDLWVLTHRELRHTVRMRALSDFLAREFGAPRPLFHGETA</sequence>
<evidence type="ECO:0000313" key="2">
    <source>
        <dbReference type="Proteomes" id="UP001549076"/>
    </source>
</evidence>
<dbReference type="GO" id="GO:0003677">
    <property type="term" value="F:DNA binding"/>
    <property type="evidence" value="ECO:0007669"/>
    <property type="project" value="UniProtKB-KW"/>
</dbReference>
<keyword evidence="1" id="KW-0238">DNA-binding</keyword>
<organism evidence="1 2">
    <name type="scientific">Aquamicrobium terrae</name>
    <dbReference type="NCBI Taxonomy" id="1324945"/>
    <lineage>
        <taxon>Bacteria</taxon>
        <taxon>Pseudomonadati</taxon>
        <taxon>Pseudomonadota</taxon>
        <taxon>Alphaproteobacteria</taxon>
        <taxon>Hyphomicrobiales</taxon>
        <taxon>Phyllobacteriaceae</taxon>
        <taxon>Aquamicrobium</taxon>
    </lineage>
</organism>
<evidence type="ECO:0000313" key="1">
    <source>
        <dbReference type="EMBL" id="MET3794752.1"/>
    </source>
</evidence>
<keyword evidence="1" id="KW-0808">Transferase</keyword>
<proteinExistence type="predicted"/>
<gene>
    <name evidence="1" type="ORF">ABID37_004992</name>
</gene>
<dbReference type="EMBL" id="JBEPML010000028">
    <property type="protein sequence ID" value="MET3794752.1"/>
    <property type="molecule type" value="Genomic_DNA"/>
</dbReference>
<reference evidence="1 2" key="1">
    <citation type="submission" date="2024-06" db="EMBL/GenBank/DDBJ databases">
        <title>Genomic Encyclopedia of Type Strains, Phase IV (KMG-IV): sequencing the most valuable type-strain genomes for metagenomic binning, comparative biology and taxonomic classification.</title>
        <authorList>
            <person name="Goeker M."/>
        </authorList>
    </citation>
    <scope>NUCLEOTIDE SEQUENCE [LARGE SCALE GENOMIC DNA]</scope>
    <source>
        <strain evidence="1 2">DSM 27865</strain>
    </source>
</reference>
<name>A0ABV2N7I9_9HYPH</name>
<keyword evidence="2" id="KW-1185">Reference proteome</keyword>